<dbReference type="InterPro" id="IPR016130">
    <property type="entry name" value="Tyr_Pase_AS"/>
</dbReference>
<sequence>MPGDGQLININIFTTNKKHSHLKEKKKKLTGGGNLKNNGGNKEKKNTKNGCNNSIEFNKESDVPFHVPRVQILTRHTSKHKRHTVEKDKKKSHTPTGGKNDKHMKNKQVKIVSKLPLNLKTCEPIFNNNKDRVKTPSKSSVCYNRVKTTQSAPPCMNKVENNTISIEGLSTESKGSFKKMAETFTNSILDKEINGLKNEFENNFPNCIIPSDLICKESKIYDKKNINQGVPLLENSRVIIKNASKEDSYINANYITSNNKKCRLIITQHPMINTVNDFFNMILQENIMYIIQLAKENELEDPSVGIKYIPNNGSFQFKNVTVNYIKNIEYDKNSSIKITLINCKCNGKELNIEHILWKDWPNKSYPKSWDMTAINIYEYVAKSSKPILIHCTSGVRRSGIVSGIFLALDDFNSYKLKDNMIDIVKNLRNQRSYCIRTPTEYLFLHLQMIHYFLSKNYIENTQRLMEFLDDYDPAYKKQLDVEKNKTNISAYGLTTLKLSLPNIHPKSQN</sequence>
<dbReference type="AlphaFoldDB" id="A0A0K0E7F1"/>
<accession>A0A0K0E7F1</accession>
<dbReference type="Pfam" id="PF00102">
    <property type="entry name" value="Y_phosphatase"/>
    <property type="match status" value="1"/>
</dbReference>
<dbReference type="WBParaSite" id="SSTP_0000542800.1">
    <property type="protein sequence ID" value="SSTP_0000542800.1"/>
    <property type="gene ID" value="SSTP_0000542800"/>
</dbReference>
<dbReference type="CDD" id="cd00047">
    <property type="entry name" value="PTPc"/>
    <property type="match status" value="1"/>
</dbReference>
<dbReference type="Proteomes" id="UP000035681">
    <property type="component" value="Unplaced"/>
</dbReference>
<organism evidence="5">
    <name type="scientific">Strongyloides stercoralis</name>
    <name type="common">Threadworm</name>
    <dbReference type="NCBI Taxonomy" id="6248"/>
    <lineage>
        <taxon>Eukaryota</taxon>
        <taxon>Metazoa</taxon>
        <taxon>Ecdysozoa</taxon>
        <taxon>Nematoda</taxon>
        <taxon>Chromadorea</taxon>
        <taxon>Rhabditida</taxon>
        <taxon>Tylenchina</taxon>
        <taxon>Panagrolaimomorpha</taxon>
        <taxon>Strongyloidoidea</taxon>
        <taxon>Strongyloididae</taxon>
        <taxon>Strongyloides</taxon>
    </lineage>
</organism>
<reference evidence="5" key="1">
    <citation type="submission" date="2015-08" db="UniProtKB">
        <authorList>
            <consortium name="WormBaseParasite"/>
        </authorList>
    </citation>
    <scope>IDENTIFICATION</scope>
</reference>
<feature type="compositionally biased region" description="Basic residues" evidence="1">
    <location>
        <begin position="17"/>
        <end position="29"/>
    </location>
</feature>
<dbReference type="InterPro" id="IPR003595">
    <property type="entry name" value="Tyr_Pase_cat"/>
</dbReference>
<dbReference type="GO" id="GO:0004725">
    <property type="term" value="F:protein tyrosine phosphatase activity"/>
    <property type="evidence" value="ECO:0007669"/>
    <property type="project" value="InterPro"/>
</dbReference>
<name>A0A0K0E7F1_STRER</name>
<proteinExistence type="predicted"/>
<evidence type="ECO:0000313" key="6">
    <source>
        <dbReference type="WBParaSite" id="TCONS_00001644.p1"/>
    </source>
</evidence>
<dbReference type="SUPFAM" id="SSF52799">
    <property type="entry name" value="(Phosphotyrosine protein) phosphatases II"/>
    <property type="match status" value="1"/>
</dbReference>
<evidence type="ECO:0000313" key="4">
    <source>
        <dbReference type="Proteomes" id="UP000035681"/>
    </source>
</evidence>
<dbReference type="WBParaSite" id="TCONS_00001644.p1">
    <property type="protein sequence ID" value="TCONS_00001644.p1"/>
    <property type="gene ID" value="XLOC_001523"/>
</dbReference>
<dbReference type="InterPro" id="IPR000242">
    <property type="entry name" value="PTP_cat"/>
</dbReference>
<dbReference type="PROSITE" id="PS50056">
    <property type="entry name" value="TYR_PHOSPHATASE_2"/>
    <property type="match status" value="1"/>
</dbReference>
<dbReference type="SMART" id="SM00404">
    <property type="entry name" value="PTPc_motif"/>
    <property type="match status" value="1"/>
</dbReference>
<evidence type="ECO:0000259" key="3">
    <source>
        <dbReference type="PROSITE" id="PS50056"/>
    </source>
</evidence>
<evidence type="ECO:0000256" key="1">
    <source>
        <dbReference type="SAM" id="MobiDB-lite"/>
    </source>
</evidence>
<dbReference type="PANTHER" id="PTHR46163">
    <property type="entry name" value="TYROSINE-PROTEIN PHOSPHATASE-RELATED"/>
    <property type="match status" value="1"/>
</dbReference>
<dbReference type="PANTHER" id="PTHR46163:SF5">
    <property type="entry name" value="TYROSINE-PROTEIN PHOSPHATASE"/>
    <property type="match status" value="1"/>
</dbReference>
<dbReference type="PRINTS" id="PR00700">
    <property type="entry name" value="PRTYPHPHTASE"/>
</dbReference>
<dbReference type="InterPro" id="IPR000387">
    <property type="entry name" value="Tyr_Pase_dom"/>
</dbReference>
<feature type="region of interest" description="Disordered" evidence="1">
    <location>
        <begin position="17"/>
        <end position="51"/>
    </location>
</feature>
<evidence type="ECO:0000313" key="5">
    <source>
        <dbReference type="WBParaSite" id="SSTP_0000542800.1"/>
    </source>
</evidence>
<evidence type="ECO:0000259" key="2">
    <source>
        <dbReference type="PROSITE" id="PS50055"/>
    </source>
</evidence>
<feature type="region of interest" description="Disordered" evidence="1">
    <location>
        <begin position="75"/>
        <end position="105"/>
    </location>
</feature>
<dbReference type="Gene3D" id="3.90.190.10">
    <property type="entry name" value="Protein tyrosine phosphatase superfamily"/>
    <property type="match status" value="1"/>
</dbReference>
<dbReference type="InterPro" id="IPR052782">
    <property type="entry name" value="Oocyte-zygote_transition_reg"/>
</dbReference>
<dbReference type="InterPro" id="IPR029021">
    <property type="entry name" value="Prot-tyrosine_phosphatase-like"/>
</dbReference>
<dbReference type="PROSITE" id="PS50055">
    <property type="entry name" value="TYR_PHOSPHATASE_PTP"/>
    <property type="match status" value="1"/>
</dbReference>
<feature type="domain" description="Tyrosine specific protein phosphatases" evidence="3">
    <location>
        <begin position="371"/>
        <end position="442"/>
    </location>
</feature>
<dbReference type="PROSITE" id="PS00383">
    <property type="entry name" value="TYR_PHOSPHATASE_1"/>
    <property type="match status" value="1"/>
</dbReference>
<feature type="domain" description="Tyrosine-protein phosphatase" evidence="2">
    <location>
        <begin position="222"/>
        <end position="451"/>
    </location>
</feature>
<dbReference type="STRING" id="6248.A0A0K0E7F1"/>
<keyword evidence="4" id="KW-1185">Reference proteome</keyword>
<protein>
    <submittedName>
        <fullName evidence="5">Tyrosine phosphatase</fullName>
    </submittedName>
    <submittedName>
        <fullName evidence="6">Tyrosine-protein phosphatase domain-containing protein</fullName>
    </submittedName>
</protein>
<dbReference type="SMART" id="SM00194">
    <property type="entry name" value="PTPc"/>
    <property type="match status" value="1"/>
</dbReference>